<dbReference type="NCBIfam" id="NF002969">
    <property type="entry name" value="PRK03643.1"/>
    <property type="match status" value="1"/>
</dbReference>
<dbReference type="InterPro" id="IPR008927">
    <property type="entry name" value="6-PGluconate_DH-like_C_sf"/>
</dbReference>
<dbReference type="Gene3D" id="1.10.1040.10">
    <property type="entry name" value="N-(1-d-carboxylethyl)-l-norvaline Dehydrogenase, domain 2"/>
    <property type="match status" value="1"/>
</dbReference>
<dbReference type="InterPro" id="IPR036291">
    <property type="entry name" value="NAD(P)-bd_dom_sf"/>
</dbReference>
<dbReference type="RefSeq" id="WP_302039961.1">
    <property type="nucleotide sequence ID" value="NZ_JAUKPO010000016.1"/>
</dbReference>
<dbReference type="InterPro" id="IPR000669">
    <property type="entry name" value="Mannitol_DH"/>
</dbReference>
<dbReference type="EMBL" id="JAUKPO010000016">
    <property type="protein sequence ID" value="MDO1449160.1"/>
    <property type="molecule type" value="Genomic_DNA"/>
</dbReference>
<organism evidence="5 6">
    <name type="scientific">Rhodocytophaga aerolata</name>
    <dbReference type="NCBI Taxonomy" id="455078"/>
    <lineage>
        <taxon>Bacteria</taxon>
        <taxon>Pseudomonadati</taxon>
        <taxon>Bacteroidota</taxon>
        <taxon>Cytophagia</taxon>
        <taxon>Cytophagales</taxon>
        <taxon>Rhodocytophagaceae</taxon>
        <taxon>Rhodocytophaga</taxon>
    </lineage>
</organism>
<evidence type="ECO:0000256" key="2">
    <source>
        <dbReference type="ARBA" id="ARBA00023027"/>
    </source>
</evidence>
<evidence type="ECO:0000259" key="4">
    <source>
        <dbReference type="Pfam" id="PF08125"/>
    </source>
</evidence>
<dbReference type="InterPro" id="IPR013328">
    <property type="entry name" value="6PGD_dom2"/>
</dbReference>
<evidence type="ECO:0000313" key="5">
    <source>
        <dbReference type="EMBL" id="MDO1449160.1"/>
    </source>
</evidence>
<dbReference type="Proteomes" id="UP001168528">
    <property type="component" value="Unassembled WGS sequence"/>
</dbReference>
<keyword evidence="1" id="KW-0560">Oxidoreductase</keyword>
<sequence>MQSLTADHLKNNTLPGSPVIVPDQSLLQLPEKVLQFGTGVLLRGLPDYFFDKANRQGLFKGRVVVVKSTDSGSADTFTAQQGLYTHCIRGIEKGKQVEEFIINSSISRTLSAKSQWAEVLACAQNPELQVIISNTTEVGIQLTDDDSSLSPPESFPGKLLAFLHARYKAFKGSPESGMIIIPCELIVDNGKKLREIVLKLAEQNKLPADFIAWLTTHTTFCNSLVDRIVPGSPDKQTREAIFQKVGYTDELLTVSEVYRLWAIEGDDRIKEKLSFYQADKGVIIEPDITPYRERKLRLLNGTHTISVGLGYLYGLETVGECMNDEYLSRFISQVMQQEVVPAVPVDEESARTFAEEVLDRFRNPFIVHPLISITLQYTSKMKMRNVQTLVNYHQNYGKVPRLFALGFAAYLLFMKAVKEENGKYSGERNGKPYPINDDFAAYFYKAWQGVDTSAKEAIEGFVKEVTADTSLWGTNLQSLSGFANTVSDYLYAMLQEGVKAVVQAQVKK</sequence>
<keyword evidence="2" id="KW-0520">NAD</keyword>
<evidence type="ECO:0000256" key="1">
    <source>
        <dbReference type="ARBA" id="ARBA00023002"/>
    </source>
</evidence>
<dbReference type="InterPro" id="IPR013118">
    <property type="entry name" value="Mannitol_DH_C"/>
</dbReference>
<dbReference type="PANTHER" id="PTHR30524">
    <property type="entry name" value="MANNITOL-1-PHOSPHATE 5-DEHYDROGENASE"/>
    <property type="match status" value="1"/>
</dbReference>
<dbReference type="SUPFAM" id="SSF48179">
    <property type="entry name" value="6-phosphogluconate dehydrogenase C-terminal domain-like"/>
    <property type="match status" value="1"/>
</dbReference>
<dbReference type="InterPro" id="IPR013131">
    <property type="entry name" value="Mannitol_DH_N"/>
</dbReference>
<dbReference type="Gene3D" id="3.40.50.720">
    <property type="entry name" value="NAD(P)-binding Rossmann-like Domain"/>
    <property type="match status" value="1"/>
</dbReference>
<comment type="caution">
    <text evidence="5">The sequence shown here is derived from an EMBL/GenBank/DDBJ whole genome shotgun (WGS) entry which is preliminary data.</text>
</comment>
<feature type="domain" description="Mannitol dehydrogenase C-terminal" evidence="4">
    <location>
        <begin position="287"/>
        <end position="489"/>
    </location>
</feature>
<evidence type="ECO:0000313" key="6">
    <source>
        <dbReference type="Proteomes" id="UP001168528"/>
    </source>
</evidence>
<dbReference type="PANTHER" id="PTHR30524:SF0">
    <property type="entry name" value="ALTRONATE OXIDOREDUCTASE-RELATED"/>
    <property type="match status" value="1"/>
</dbReference>
<accession>A0ABT8RAS7</accession>
<dbReference type="PRINTS" id="PR00084">
    <property type="entry name" value="MTLDHDRGNASE"/>
</dbReference>
<name>A0ABT8RAS7_9BACT</name>
<reference evidence="5" key="1">
    <citation type="submission" date="2023-07" db="EMBL/GenBank/DDBJ databases">
        <title>The genome sequence of Rhodocytophaga aerolata KACC 12507.</title>
        <authorList>
            <person name="Zhang X."/>
        </authorList>
    </citation>
    <scope>NUCLEOTIDE SEQUENCE</scope>
    <source>
        <strain evidence="5">KACC 12507</strain>
    </source>
</reference>
<feature type="domain" description="Mannitol dehydrogenase N-terminal" evidence="3">
    <location>
        <begin position="32"/>
        <end position="269"/>
    </location>
</feature>
<keyword evidence="6" id="KW-1185">Reference proteome</keyword>
<dbReference type="Pfam" id="PF01232">
    <property type="entry name" value="Mannitol_dh"/>
    <property type="match status" value="1"/>
</dbReference>
<proteinExistence type="predicted"/>
<dbReference type="SUPFAM" id="SSF51735">
    <property type="entry name" value="NAD(P)-binding Rossmann-fold domains"/>
    <property type="match status" value="1"/>
</dbReference>
<evidence type="ECO:0000259" key="3">
    <source>
        <dbReference type="Pfam" id="PF01232"/>
    </source>
</evidence>
<protein>
    <submittedName>
        <fullName evidence="5">Tagaturonate reductase</fullName>
    </submittedName>
</protein>
<gene>
    <name evidence="5" type="ORF">Q0590_22980</name>
</gene>
<dbReference type="Pfam" id="PF08125">
    <property type="entry name" value="Mannitol_dh_C"/>
    <property type="match status" value="1"/>
</dbReference>